<keyword evidence="5 14" id="KW-0813">Transport</keyword>
<dbReference type="Pfam" id="PF02775">
    <property type="entry name" value="TPP_enzyme_C"/>
    <property type="match status" value="1"/>
</dbReference>
<evidence type="ECO:0000256" key="1">
    <source>
        <dbReference type="ARBA" id="ARBA00002995"/>
    </source>
</evidence>
<dbReference type="EMBL" id="CP030759">
    <property type="protein sequence ID" value="AXA35714.1"/>
    <property type="molecule type" value="Genomic_DNA"/>
</dbReference>
<keyword evidence="6 14" id="KW-0004">4Fe-4S</keyword>
<reference evidence="17 18" key="1">
    <citation type="submission" date="2018-05" db="EMBL/GenBank/DDBJ databases">
        <title>A metagenomic window into the 2 km-deep terrestrial subsurface aquifer revealed taxonomically and functionally diverse microbial community comprising novel uncultured bacterial lineages.</title>
        <authorList>
            <person name="Kadnikov V.V."/>
            <person name="Mardanov A.V."/>
            <person name="Beletsky A.V."/>
            <person name="Banks D."/>
            <person name="Pimenov N.V."/>
            <person name="Frank Y.A."/>
            <person name="Karnachuk O.V."/>
            <person name="Ravin N.V."/>
        </authorList>
    </citation>
    <scope>NUCLEOTIDE SEQUENCE [LARGE SCALE GENOMIC DNA]</scope>
    <source>
        <strain evidence="17">BY</strain>
    </source>
</reference>
<comment type="function">
    <text evidence="1 14">Catalyzes the ferredoxin-dependent oxidative decarboxylation of arylpyruvates.</text>
</comment>
<dbReference type="SUPFAM" id="SSF52518">
    <property type="entry name" value="Thiamin diphosphate-binding fold (THDP-binding)"/>
    <property type="match status" value="2"/>
</dbReference>
<evidence type="ECO:0000256" key="8">
    <source>
        <dbReference type="ARBA" id="ARBA00022982"/>
    </source>
</evidence>
<keyword evidence="8 14" id="KW-0249">Electron transport</keyword>
<comment type="cofactor">
    <cofactor evidence="14">
        <name>[4Fe-4S] cluster</name>
        <dbReference type="ChEBI" id="CHEBI:49883"/>
    </cofactor>
    <text evidence="14">Binds 2 [4Fe-4S] clusters. In this family the first cluster has a non-standard and varying [4Fe-4S] binding motif CX(2)CX(2)CX(4-5)CP.</text>
</comment>
<dbReference type="PIRSF" id="PIRSF006439">
    <property type="entry name" value="Indolepyruvate_ferr_oxidored"/>
    <property type="match status" value="1"/>
</dbReference>
<evidence type="ECO:0000256" key="6">
    <source>
        <dbReference type="ARBA" id="ARBA00022485"/>
    </source>
</evidence>
<feature type="domain" description="Pyruvate flavodoxin/ferredoxin oxidoreductase pyrimidine binding" evidence="15">
    <location>
        <begin position="17"/>
        <end position="173"/>
    </location>
</feature>
<evidence type="ECO:0000259" key="15">
    <source>
        <dbReference type="Pfam" id="PF01855"/>
    </source>
</evidence>
<dbReference type="KEGG" id="schv:BRCON_0937"/>
<dbReference type="InterPro" id="IPR045025">
    <property type="entry name" value="HACL1-like"/>
</dbReference>
<dbReference type="CDD" id="cd07034">
    <property type="entry name" value="TPP_PYR_PFOR_IOR-alpha_like"/>
    <property type="match status" value="1"/>
</dbReference>
<dbReference type="GO" id="GO:0043805">
    <property type="term" value="F:indolepyruvate ferredoxin oxidoreductase activity"/>
    <property type="evidence" value="ECO:0007669"/>
    <property type="project" value="UniProtKB-UniRule"/>
</dbReference>
<evidence type="ECO:0000256" key="11">
    <source>
        <dbReference type="ARBA" id="ARBA00023014"/>
    </source>
</evidence>
<comment type="subunit">
    <text evidence="2">Heterodimer of the IorA and IorB subunits.</text>
</comment>
<accession>A0A2Z4Y3M1</accession>
<dbReference type="CDD" id="cd02008">
    <property type="entry name" value="TPP_IOR_alpha"/>
    <property type="match status" value="1"/>
</dbReference>
<evidence type="ECO:0000256" key="4">
    <source>
        <dbReference type="ARBA" id="ARBA00017710"/>
    </source>
</evidence>
<keyword evidence="11 14" id="KW-0411">Iron-sulfur</keyword>
<keyword evidence="17" id="KW-0670">Pyruvate</keyword>
<evidence type="ECO:0000256" key="10">
    <source>
        <dbReference type="ARBA" id="ARBA00023004"/>
    </source>
</evidence>
<dbReference type="Gene3D" id="3.40.50.970">
    <property type="match status" value="2"/>
</dbReference>
<feature type="domain" description="Thiamine pyrophosphate enzyme TPP-binding" evidence="16">
    <location>
        <begin position="361"/>
        <end position="508"/>
    </location>
</feature>
<evidence type="ECO:0000256" key="9">
    <source>
        <dbReference type="ARBA" id="ARBA00023002"/>
    </source>
</evidence>
<dbReference type="InterPro" id="IPR029061">
    <property type="entry name" value="THDP-binding"/>
</dbReference>
<dbReference type="GO" id="GO:0046872">
    <property type="term" value="F:metal ion binding"/>
    <property type="evidence" value="ECO:0007669"/>
    <property type="project" value="UniProtKB-UniRule"/>
</dbReference>
<dbReference type="AlphaFoldDB" id="A0A2Z4Y3M1"/>
<evidence type="ECO:0000313" key="17">
    <source>
        <dbReference type="EMBL" id="AXA35714.1"/>
    </source>
</evidence>
<dbReference type="InterPro" id="IPR002880">
    <property type="entry name" value="Pyrv_Fd/Flavodoxin_OxRdtase_N"/>
</dbReference>
<organism evidence="17 18">
    <name type="scientific">Sumerlaea chitinivorans</name>
    <dbReference type="NCBI Taxonomy" id="2250252"/>
    <lineage>
        <taxon>Bacteria</taxon>
        <taxon>Candidatus Sumerlaeota</taxon>
        <taxon>Candidatus Sumerlaeia</taxon>
        <taxon>Candidatus Sumerlaeales</taxon>
        <taxon>Candidatus Sumerlaeaceae</taxon>
        <taxon>Candidatus Sumerlaea</taxon>
    </lineage>
</organism>
<evidence type="ECO:0000256" key="7">
    <source>
        <dbReference type="ARBA" id="ARBA00022723"/>
    </source>
</evidence>
<evidence type="ECO:0000256" key="5">
    <source>
        <dbReference type="ARBA" id="ARBA00022448"/>
    </source>
</evidence>
<dbReference type="FunFam" id="3.40.50.970:FF:000039">
    <property type="entry name" value="Indolepyruvate oxidoreductase subunit IorA"/>
    <property type="match status" value="1"/>
</dbReference>
<protein>
    <recommendedName>
        <fullName evidence="4 14">Indolepyruvate oxidoreductase subunit IorA</fullName>
        <shortName evidence="14">IOR</shortName>
        <ecNumber evidence="3 14">1.2.7.8</ecNumber>
    </recommendedName>
    <alternativeName>
        <fullName evidence="12 14">Indolepyruvate ferredoxin oxidoreductase subunit alpha</fullName>
    </alternativeName>
</protein>
<dbReference type="EC" id="1.2.7.8" evidence="3 14"/>
<evidence type="ECO:0000259" key="16">
    <source>
        <dbReference type="Pfam" id="PF02775"/>
    </source>
</evidence>
<keyword evidence="9 14" id="KW-0560">Oxidoreductase</keyword>
<evidence type="ECO:0000313" key="18">
    <source>
        <dbReference type="Proteomes" id="UP000262583"/>
    </source>
</evidence>
<evidence type="ECO:0000256" key="12">
    <source>
        <dbReference type="ARBA" id="ARBA00030514"/>
    </source>
</evidence>
<evidence type="ECO:0000256" key="3">
    <source>
        <dbReference type="ARBA" id="ARBA00012812"/>
    </source>
</evidence>
<keyword evidence="7 14" id="KW-0479">Metal-binding</keyword>
<gene>
    <name evidence="17" type="ORF">BRCON_0937</name>
</gene>
<dbReference type="GO" id="GO:0051539">
    <property type="term" value="F:4 iron, 4 sulfur cluster binding"/>
    <property type="evidence" value="ECO:0007669"/>
    <property type="project" value="UniProtKB-UniRule"/>
</dbReference>
<evidence type="ECO:0000256" key="2">
    <source>
        <dbReference type="ARBA" id="ARBA00011238"/>
    </source>
</evidence>
<evidence type="ECO:0000256" key="13">
    <source>
        <dbReference type="ARBA" id="ARBA00048332"/>
    </source>
</evidence>
<proteinExistence type="predicted"/>
<dbReference type="GO" id="GO:0030976">
    <property type="term" value="F:thiamine pyrophosphate binding"/>
    <property type="evidence" value="ECO:0007669"/>
    <property type="project" value="InterPro"/>
</dbReference>
<dbReference type="PANTHER" id="PTHR43710:SF7">
    <property type="entry name" value="INDOLEPYRUVATE OXIDOREDUCTASE SUBUNIT IORA"/>
    <property type="match status" value="1"/>
</dbReference>
<dbReference type="Pfam" id="PF01855">
    <property type="entry name" value="POR_N"/>
    <property type="match status" value="1"/>
</dbReference>
<evidence type="ECO:0000256" key="14">
    <source>
        <dbReference type="PIRNR" id="PIRNR006439"/>
    </source>
</evidence>
<name>A0A2Z4Y3M1_SUMC1</name>
<dbReference type="InterPro" id="IPR011766">
    <property type="entry name" value="TPP_enzyme_TPP-bd"/>
</dbReference>
<dbReference type="InterPro" id="IPR017721">
    <property type="entry name" value="IorA"/>
</dbReference>
<dbReference type="PANTHER" id="PTHR43710">
    <property type="entry name" value="2-HYDROXYACYL-COA LYASE"/>
    <property type="match status" value="1"/>
</dbReference>
<dbReference type="Proteomes" id="UP000262583">
    <property type="component" value="Chromosome"/>
</dbReference>
<sequence length="546" mass="59567">MAQPDRLLLFGNEAVAHAARNAGVALGTGYPGTPSTEILETFSDLGGKAQWAPNEKVALEVALGASFCGARTLVTMKHVGVNVAADPLFTAAYTGVEGALVLVSADDPGMHSSQNEQDNRYYAVAAGIPMLEPADAQEAYDFTNSAIEISEKWKIPVMLRMTTRVCHSKSVVRPRWLFPPLDPPRYQRNIRERVMIPAYARPAHRRLRAKLAEIEAYSNACACHREYEGSTELGIVTSGVTFLHVREAAPDASILKLGCTHPVPIERIRKFAAKVKRCVVIEEGEPYLATFLRAAGIAVEPKPDMYRFGELNVDRVRRILAGDTSPEPSLPPGKLPELCKGCPYRPVYDILHRLDCIVAGDIGCYTLGVLPPYEAMDTCVCMGASITVGLGMRHVLPPDQARRVVSVIGDSTFVHTGLPGIAEMVYNPPPTGHVVVVLDNGTTAMTGQQEHPGTGRTLDHKPTNQVKIEEVARALGVSRVHVADPTRDPQAFEKLLVDCLNSNELCFVVARHYCILAAPSIREFERRAKQEFDYQCVPGGVEKDGE</sequence>
<dbReference type="InterPro" id="IPR009014">
    <property type="entry name" value="Transketo_C/PFOR_II"/>
</dbReference>
<dbReference type="SUPFAM" id="SSF52922">
    <property type="entry name" value="TK C-terminal domain-like"/>
    <property type="match status" value="1"/>
</dbReference>
<keyword evidence="10 14" id="KW-0408">Iron</keyword>
<comment type="catalytic activity">
    <reaction evidence="13 14">
        <text>indole-3-pyruvate + 2 oxidized [2Fe-2S]-[ferredoxin] + CoA = (indol-3-yl)acetyl-CoA + 2 reduced [2Fe-2S]-[ferredoxin] + CO2 + H(+)</text>
        <dbReference type="Rhea" id="RHEA:12645"/>
        <dbReference type="Rhea" id="RHEA-COMP:10000"/>
        <dbReference type="Rhea" id="RHEA-COMP:10001"/>
        <dbReference type="ChEBI" id="CHEBI:15378"/>
        <dbReference type="ChEBI" id="CHEBI:16526"/>
        <dbReference type="ChEBI" id="CHEBI:17640"/>
        <dbReference type="ChEBI" id="CHEBI:33737"/>
        <dbReference type="ChEBI" id="CHEBI:33738"/>
        <dbReference type="ChEBI" id="CHEBI:57271"/>
        <dbReference type="ChEBI" id="CHEBI:57287"/>
        <dbReference type="EC" id="1.2.7.8"/>
    </reaction>
</comment>